<evidence type="ECO:0000256" key="5">
    <source>
        <dbReference type="ARBA" id="ARBA00022792"/>
    </source>
</evidence>
<gene>
    <name evidence="9" type="ORF">G647_06723</name>
</gene>
<name>V9D9K2_9EURO</name>
<dbReference type="AlphaFoldDB" id="V9D9K2"/>
<evidence type="ECO:0000256" key="1">
    <source>
        <dbReference type="ARBA" id="ARBA00004443"/>
    </source>
</evidence>
<evidence type="ECO:0000313" key="10">
    <source>
        <dbReference type="Proteomes" id="UP000030678"/>
    </source>
</evidence>
<keyword evidence="3" id="KW-0813">Transport</keyword>
<dbReference type="Pfam" id="PF04716">
    <property type="entry name" value="ETC_C1_NDUFA5"/>
    <property type="match status" value="1"/>
</dbReference>
<dbReference type="GO" id="GO:0022904">
    <property type="term" value="P:respiratory electron transport chain"/>
    <property type="evidence" value="ECO:0007669"/>
    <property type="project" value="InterPro"/>
</dbReference>
<dbReference type="Proteomes" id="UP000030678">
    <property type="component" value="Unassembled WGS sequence"/>
</dbReference>
<evidence type="ECO:0000313" key="9">
    <source>
        <dbReference type="EMBL" id="ETI22647.1"/>
    </source>
</evidence>
<dbReference type="HOGENOM" id="CLU_084284_0_0_1"/>
<dbReference type="OrthoDB" id="286811at2759"/>
<reference evidence="9 10" key="1">
    <citation type="submission" date="2013-03" db="EMBL/GenBank/DDBJ databases">
        <title>The Genome Sequence of Cladophialophora carrionii CBS 160.54.</title>
        <authorList>
            <consortium name="The Broad Institute Genomics Platform"/>
            <person name="Cuomo C."/>
            <person name="de Hoog S."/>
            <person name="Gorbushina A."/>
            <person name="Walker B."/>
            <person name="Young S.K."/>
            <person name="Zeng Q."/>
            <person name="Gargeya S."/>
            <person name="Fitzgerald M."/>
            <person name="Haas B."/>
            <person name="Abouelleil A."/>
            <person name="Allen A.W."/>
            <person name="Alvarado L."/>
            <person name="Arachchi H.M."/>
            <person name="Berlin A.M."/>
            <person name="Chapman S.B."/>
            <person name="Gainer-Dewar J."/>
            <person name="Goldberg J."/>
            <person name="Griggs A."/>
            <person name="Gujja S."/>
            <person name="Hansen M."/>
            <person name="Howarth C."/>
            <person name="Imamovic A."/>
            <person name="Ireland A."/>
            <person name="Larimer J."/>
            <person name="McCowan C."/>
            <person name="Murphy C."/>
            <person name="Pearson M."/>
            <person name="Poon T.W."/>
            <person name="Priest M."/>
            <person name="Roberts A."/>
            <person name="Saif S."/>
            <person name="Shea T."/>
            <person name="Sisk P."/>
            <person name="Sykes S."/>
            <person name="Wortman J."/>
            <person name="Nusbaum C."/>
            <person name="Birren B."/>
        </authorList>
    </citation>
    <scope>NUCLEOTIDE SEQUENCE [LARGE SCALE GENOMIC DNA]</scope>
    <source>
        <strain evidence="9 10">CBS 160.54</strain>
    </source>
</reference>
<evidence type="ECO:0000256" key="4">
    <source>
        <dbReference type="ARBA" id="ARBA00022660"/>
    </source>
</evidence>
<keyword evidence="8" id="KW-0472">Membrane</keyword>
<comment type="similarity">
    <text evidence="2">Belongs to the complex I NDUFA5 subunit family.</text>
</comment>
<accession>V9D9K2</accession>
<keyword evidence="6" id="KW-0249">Electron transport</keyword>
<evidence type="ECO:0000256" key="3">
    <source>
        <dbReference type="ARBA" id="ARBA00022448"/>
    </source>
</evidence>
<comment type="subcellular location">
    <subcellularLocation>
        <location evidence="1">Mitochondrion inner membrane</location>
        <topology evidence="1">Peripheral membrane protein</topology>
        <orientation evidence="1">Matrix side</orientation>
    </subcellularLocation>
</comment>
<keyword evidence="5" id="KW-0999">Mitochondrion inner membrane</keyword>
<proteinExistence type="inferred from homology"/>
<dbReference type="GO" id="GO:0005743">
    <property type="term" value="C:mitochondrial inner membrane"/>
    <property type="evidence" value="ECO:0007669"/>
    <property type="project" value="UniProtKB-SubCell"/>
</dbReference>
<dbReference type="InterPro" id="IPR006806">
    <property type="entry name" value="NDUFA5"/>
</dbReference>
<evidence type="ECO:0000256" key="7">
    <source>
        <dbReference type="ARBA" id="ARBA00023128"/>
    </source>
</evidence>
<sequence>MRATSRLLATVKSASKYLEPNTPTGLTGLTTHPSPRPALVWTYRQTLKKLEQIPRNSVYRQSVEALTKHRLEIVESTKPEGYEQWLERVKKQIEASPKAYSQLLNEEGSLASEKPHVEHIDNWDGQITRADAHPEGTNDMAQAERKTRAVEEEVRAKNLEEKEGIQPTVEDLEVEPPLTREQISALETKIGAGLIEEVIAVAEGELLLVDEMLRHQVWDELEEKSPAGQWKYFERGERV</sequence>
<dbReference type="RefSeq" id="XP_008729264.1">
    <property type="nucleotide sequence ID" value="XM_008731042.1"/>
</dbReference>
<evidence type="ECO:0000256" key="8">
    <source>
        <dbReference type="ARBA" id="ARBA00023136"/>
    </source>
</evidence>
<dbReference type="EMBL" id="KB822706">
    <property type="protein sequence ID" value="ETI22647.1"/>
    <property type="molecule type" value="Genomic_DNA"/>
</dbReference>
<evidence type="ECO:0000256" key="2">
    <source>
        <dbReference type="ARBA" id="ARBA00010261"/>
    </source>
</evidence>
<protein>
    <submittedName>
        <fullName evidence="9">Uncharacterized protein</fullName>
    </submittedName>
</protein>
<keyword evidence="4" id="KW-0679">Respiratory chain</keyword>
<dbReference type="VEuPathDB" id="FungiDB:G647_06723"/>
<keyword evidence="7" id="KW-0496">Mitochondrion</keyword>
<dbReference type="GeneID" id="19985216"/>
<dbReference type="PANTHER" id="PTHR12653">
    <property type="entry name" value="NADH-UBIQUINONE OXIDOREDUCTASE 13 KD-B SUBUNIT"/>
    <property type="match status" value="1"/>
</dbReference>
<organism evidence="9 10">
    <name type="scientific">Cladophialophora carrionii CBS 160.54</name>
    <dbReference type="NCBI Taxonomy" id="1279043"/>
    <lineage>
        <taxon>Eukaryota</taxon>
        <taxon>Fungi</taxon>
        <taxon>Dikarya</taxon>
        <taxon>Ascomycota</taxon>
        <taxon>Pezizomycotina</taxon>
        <taxon>Eurotiomycetes</taxon>
        <taxon>Chaetothyriomycetidae</taxon>
        <taxon>Chaetothyriales</taxon>
        <taxon>Herpotrichiellaceae</taxon>
        <taxon>Cladophialophora</taxon>
    </lineage>
</organism>
<evidence type="ECO:0000256" key="6">
    <source>
        <dbReference type="ARBA" id="ARBA00022982"/>
    </source>
</evidence>
<dbReference type="PANTHER" id="PTHR12653:SF0">
    <property type="entry name" value="NADH DEHYDROGENASE [UBIQUINONE] 1 ALPHA SUBCOMPLEX SUBUNIT 5"/>
    <property type="match status" value="1"/>
</dbReference>